<dbReference type="SUPFAM" id="SSF56563">
    <property type="entry name" value="Major capsid protein gp5"/>
    <property type="match status" value="1"/>
</dbReference>
<proteinExistence type="predicted"/>
<evidence type="ECO:0000256" key="1">
    <source>
        <dbReference type="ARBA" id="ARBA00004328"/>
    </source>
</evidence>
<evidence type="ECO:0000259" key="3">
    <source>
        <dbReference type="Pfam" id="PF05065"/>
    </source>
</evidence>
<evidence type="ECO:0000256" key="2">
    <source>
        <dbReference type="SAM" id="Coils"/>
    </source>
</evidence>
<dbReference type="RefSeq" id="WP_208430062.1">
    <property type="nucleotide sequence ID" value="NZ_JAEPRJ010000001.1"/>
</dbReference>
<gene>
    <name evidence="4" type="ORF">JJN12_12900</name>
</gene>
<feature type="coiled-coil region" evidence="2">
    <location>
        <begin position="7"/>
        <end position="66"/>
    </location>
</feature>
<dbReference type="Proteomes" id="UP000604730">
    <property type="component" value="Unassembled WGS sequence"/>
</dbReference>
<dbReference type="EMBL" id="JAEPRJ010000001">
    <property type="protein sequence ID" value="MBK5898659.1"/>
    <property type="molecule type" value="Genomic_DNA"/>
</dbReference>
<name>A0ABS1J3E0_9FIRM</name>
<organism evidence="4 5">
    <name type="scientific">Catonella massiliensis</name>
    <dbReference type="NCBI Taxonomy" id="2799636"/>
    <lineage>
        <taxon>Bacteria</taxon>
        <taxon>Bacillati</taxon>
        <taxon>Bacillota</taxon>
        <taxon>Clostridia</taxon>
        <taxon>Lachnospirales</taxon>
        <taxon>Lachnospiraceae</taxon>
        <taxon>Catonella</taxon>
    </lineage>
</organism>
<comment type="caution">
    <text evidence="4">The sequence shown here is derived from an EMBL/GenBank/DDBJ whole genome shotgun (WGS) entry which is preliminary data.</text>
</comment>
<dbReference type="InterPro" id="IPR054612">
    <property type="entry name" value="Phage_capsid-like_C"/>
</dbReference>
<dbReference type="Gene3D" id="3.30.2320.10">
    <property type="entry name" value="hypothetical protein PF0899 domain"/>
    <property type="match status" value="1"/>
</dbReference>
<dbReference type="NCBIfam" id="TIGR01554">
    <property type="entry name" value="major_cap_HK97"/>
    <property type="match status" value="1"/>
</dbReference>
<keyword evidence="5" id="KW-1185">Reference proteome</keyword>
<keyword evidence="2" id="KW-0175">Coiled coil</keyword>
<sequence>MDLKKMLEMRAQKLAALKALIEKAKAEERAMNQDEITSFEALETEIRELDKTIAALEKTRELTESEPQVPVEEEKRSVEERDYEAFDALIRSEETRAGELTKGENGAVIPTTIANKIIEKVVEICPIFQDSDRYNVKGTLSIPYYDESTSDITMEYADEFTDGESKTGKFKSINLTGFLGRAISDVSISLINDSSFDVVGFVVRRMAGSIARFIEKELLKGTPNKIDGLSKGVQELKTAGANFTADEIIDLQELIPDAYQANAYFIMSRKTRTAVRKLKDGQGNYLLNKDANSRWGYTLFGHDVYTSENMDDVKAGATVMYYGDYTGLATKISENINIKVLTEVKARQHAVEVLGFVELDAKVQNAQKIAKLVIKG</sequence>
<feature type="domain" description="Phage capsid-like C-terminal" evidence="3">
    <location>
        <begin position="106"/>
        <end position="373"/>
    </location>
</feature>
<evidence type="ECO:0000313" key="5">
    <source>
        <dbReference type="Proteomes" id="UP000604730"/>
    </source>
</evidence>
<evidence type="ECO:0000313" key="4">
    <source>
        <dbReference type="EMBL" id="MBK5898659.1"/>
    </source>
</evidence>
<reference evidence="4 5" key="1">
    <citation type="submission" date="2021-01" db="EMBL/GenBank/DDBJ databases">
        <title>Isolation and description of Catonella massiliensis sp. nov., a novel Catonella species, isolated from a stable periodontitis subject.</title>
        <authorList>
            <person name="Antezack A."/>
            <person name="Boxberger M."/>
            <person name="La Scola B."/>
            <person name="Monnet-Corti V."/>
        </authorList>
    </citation>
    <scope>NUCLEOTIDE SEQUENCE [LARGE SCALE GENOMIC DNA]</scope>
    <source>
        <strain evidence="4 5">Marseille-Q4567</strain>
    </source>
</reference>
<dbReference type="Pfam" id="PF05065">
    <property type="entry name" value="Phage_capsid"/>
    <property type="match status" value="1"/>
</dbReference>
<protein>
    <submittedName>
        <fullName evidence="4">Phage major capsid protein</fullName>
    </submittedName>
</protein>
<comment type="subcellular location">
    <subcellularLocation>
        <location evidence="1">Virion</location>
    </subcellularLocation>
</comment>
<dbReference type="InterPro" id="IPR024455">
    <property type="entry name" value="Phage_capsid"/>
</dbReference>
<accession>A0ABS1J3E0</accession>